<gene>
    <name evidence="1" type="ORF">LDX50_26940</name>
</gene>
<reference evidence="1" key="1">
    <citation type="submission" date="2021-09" db="EMBL/GenBank/DDBJ databases">
        <title>Fulvivirga sp. isolated from coastal sediment.</title>
        <authorList>
            <person name="Yu H."/>
        </authorList>
    </citation>
    <scope>NUCLEOTIDE SEQUENCE</scope>
    <source>
        <strain evidence="1">1062</strain>
    </source>
</reference>
<comment type="caution">
    <text evidence="1">The sequence shown here is derived from an EMBL/GenBank/DDBJ whole genome shotgun (WGS) entry which is preliminary data.</text>
</comment>
<evidence type="ECO:0000313" key="1">
    <source>
        <dbReference type="EMBL" id="MCA6078540.1"/>
    </source>
</evidence>
<evidence type="ECO:0008006" key="3">
    <source>
        <dbReference type="Google" id="ProtNLM"/>
    </source>
</evidence>
<evidence type="ECO:0000313" key="2">
    <source>
        <dbReference type="Proteomes" id="UP001139409"/>
    </source>
</evidence>
<sequence length="438" mass="48386">MKIVRIAVIAFAVIFVLGIVFLKPLNRTPLEETGLIEQARDSIAGAMIISARDTLPFMVSYGRVNITPEYPMPMAGYSQRDAFNAVHDSLFCRVIMLEKDSRRLYMISADLLIFPEELKSKIQQSFLSADPGALFYFSATHTHNGLGGWADGLGGELIAGEYHPEWIDKVTRDITELAKIISGQARKSTINYFEADAQQYVKNRLVAGAPVDGKIRGLKINRASGDSLVLFTYSGHPTLLDRKSLTLSNDYPGATIEKLETRGYAFAMFMAGMVGSHRITNIEGNGFERISSLSDILTDKISSAAVIGPVETSFSLLHYEIPFGPSQARIGKNIAVRNWVFSSVLQPLKGSLTAVNIGGLNLVSTPCDFSGELYDQIRPDSKPVIITSFNGDYVGYITKDAHYDNSDYMEVRTMNWVGPYYGDHFAGMINQALHKINH</sequence>
<dbReference type="Proteomes" id="UP001139409">
    <property type="component" value="Unassembled WGS sequence"/>
</dbReference>
<dbReference type="RefSeq" id="WP_225699398.1">
    <property type="nucleotide sequence ID" value="NZ_JAIXNE010000006.1"/>
</dbReference>
<proteinExistence type="predicted"/>
<protein>
    <recommendedName>
        <fullName evidence="3">Neutral/alkaline non-lysosomal ceramidase N-terminal domain-containing protein</fullName>
    </recommendedName>
</protein>
<dbReference type="AlphaFoldDB" id="A0A9X1HV83"/>
<organism evidence="1 2">
    <name type="scientific">Fulvivirga sedimenti</name>
    <dbReference type="NCBI Taxonomy" id="2879465"/>
    <lineage>
        <taxon>Bacteria</taxon>
        <taxon>Pseudomonadati</taxon>
        <taxon>Bacteroidota</taxon>
        <taxon>Cytophagia</taxon>
        <taxon>Cytophagales</taxon>
        <taxon>Fulvivirgaceae</taxon>
        <taxon>Fulvivirga</taxon>
    </lineage>
</organism>
<name>A0A9X1HV83_9BACT</name>
<accession>A0A9X1HV83</accession>
<keyword evidence="2" id="KW-1185">Reference proteome</keyword>
<dbReference type="EMBL" id="JAIXNE010000006">
    <property type="protein sequence ID" value="MCA6078540.1"/>
    <property type="molecule type" value="Genomic_DNA"/>
</dbReference>